<dbReference type="GO" id="GO:0005886">
    <property type="term" value="C:plasma membrane"/>
    <property type="evidence" value="ECO:0007669"/>
    <property type="project" value="UniProtKB-SubCell"/>
</dbReference>
<evidence type="ECO:0000256" key="12">
    <source>
        <dbReference type="ARBA" id="ARBA00022777"/>
    </source>
</evidence>
<dbReference type="InterPro" id="IPR017441">
    <property type="entry name" value="Protein_kinase_ATP_BS"/>
</dbReference>
<organism evidence="23 24">
    <name type="scientific">Triticum turgidum subsp. durum</name>
    <name type="common">Durum wheat</name>
    <name type="synonym">Triticum durum</name>
    <dbReference type="NCBI Taxonomy" id="4567"/>
    <lineage>
        <taxon>Eukaryota</taxon>
        <taxon>Viridiplantae</taxon>
        <taxon>Streptophyta</taxon>
        <taxon>Embryophyta</taxon>
        <taxon>Tracheophyta</taxon>
        <taxon>Spermatophyta</taxon>
        <taxon>Magnoliopsida</taxon>
        <taxon>Liliopsida</taxon>
        <taxon>Poales</taxon>
        <taxon>Poaceae</taxon>
        <taxon>BOP clade</taxon>
        <taxon>Pooideae</taxon>
        <taxon>Triticodae</taxon>
        <taxon>Triticeae</taxon>
        <taxon>Triticinae</taxon>
        <taxon>Triticum</taxon>
    </lineage>
</organism>
<keyword evidence="11 20" id="KW-0547">Nucleotide-binding</keyword>
<dbReference type="Gene3D" id="2.60.120.200">
    <property type="match status" value="1"/>
</dbReference>
<feature type="binding site" evidence="20">
    <location>
        <position position="412"/>
    </location>
    <ligand>
        <name>ATP</name>
        <dbReference type="ChEBI" id="CHEBI:30616"/>
    </ligand>
</feature>
<keyword evidence="6" id="KW-0723">Serine/threonine-protein kinase</keyword>
<dbReference type="Proteomes" id="UP000324705">
    <property type="component" value="Chromosome 5B"/>
</dbReference>
<protein>
    <recommendedName>
        <fullName evidence="4">non-specific serine/threonine protein kinase</fullName>
        <ecNumber evidence="4">2.7.11.1</ecNumber>
    </recommendedName>
</protein>
<evidence type="ECO:0000256" key="11">
    <source>
        <dbReference type="ARBA" id="ARBA00022741"/>
    </source>
</evidence>
<dbReference type="FunFam" id="2.60.120.200:FF:000051">
    <property type="entry name" value="L-type lectin-domain containing receptor kinase V.9"/>
    <property type="match status" value="1"/>
</dbReference>
<keyword evidence="14 21" id="KW-1133">Transmembrane helix</keyword>
<evidence type="ECO:0000256" key="7">
    <source>
        <dbReference type="ARBA" id="ARBA00022679"/>
    </source>
</evidence>
<evidence type="ECO:0000256" key="18">
    <source>
        <dbReference type="ARBA" id="ARBA00048659"/>
    </source>
</evidence>
<evidence type="ECO:0000256" key="2">
    <source>
        <dbReference type="ARBA" id="ARBA00008536"/>
    </source>
</evidence>
<dbReference type="PROSITE" id="PS00108">
    <property type="entry name" value="PROTEIN_KINASE_ST"/>
    <property type="match status" value="1"/>
</dbReference>
<dbReference type="CDD" id="cd14066">
    <property type="entry name" value="STKc_IRAK"/>
    <property type="match status" value="1"/>
</dbReference>
<dbReference type="PROSITE" id="PS50011">
    <property type="entry name" value="PROTEIN_KINASE_DOM"/>
    <property type="match status" value="1"/>
</dbReference>
<keyword evidence="16" id="KW-0675">Receptor</keyword>
<evidence type="ECO:0000256" key="15">
    <source>
        <dbReference type="ARBA" id="ARBA00023136"/>
    </source>
</evidence>
<evidence type="ECO:0000256" key="6">
    <source>
        <dbReference type="ARBA" id="ARBA00022527"/>
    </source>
</evidence>
<keyword evidence="7" id="KW-0808">Transferase</keyword>
<keyword evidence="5" id="KW-1003">Cell membrane</keyword>
<dbReference type="Pfam" id="PF00069">
    <property type="entry name" value="Pkinase"/>
    <property type="match status" value="1"/>
</dbReference>
<name>A0A9R0XK16_TRITD</name>
<dbReference type="PANTHER" id="PTHR27007">
    <property type="match status" value="1"/>
</dbReference>
<evidence type="ECO:0000313" key="24">
    <source>
        <dbReference type="Proteomes" id="UP000324705"/>
    </source>
</evidence>
<evidence type="ECO:0000256" key="21">
    <source>
        <dbReference type="SAM" id="Phobius"/>
    </source>
</evidence>
<comment type="catalytic activity">
    <reaction evidence="18">
        <text>L-threonyl-[protein] + ATP = O-phospho-L-threonyl-[protein] + ADP + H(+)</text>
        <dbReference type="Rhea" id="RHEA:46608"/>
        <dbReference type="Rhea" id="RHEA-COMP:11060"/>
        <dbReference type="Rhea" id="RHEA-COMP:11605"/>
        <dbReference type="ChEBI" id="CHEBI:15378"/>
        <dbReference type="ChEBI" id="CHEBI:30013"/>
        <dbReference type="ChEBI" id="CHEBI:30616"/>
        <dbReference type="ChEBI" id="CHEBI:61977"/>
        <dbReference type="ChEBI" id="CHEBI:456216"/>
        <dbReference type="EC" id="2.7.11.1"/>
    </reaction>
    <physiologicalReaction direction="left-to-right" evidence="18">
        <dbReference type="Rhea" id="RHEA:46609"/>
    </physiologicalReaction>
</comment>
<evidence type="ECO:0000256" key="9">
    <source>
        <dbReference type="ARBA" id="ARBA00022729"/>
    </source>
</evidence>
<evidence type="ECO:0000256" key="13">
    <source>
        <dbReference type="ARBA" id="ARBA00022840"/>
    </source>
</evidence>
<dbReference type="InterPro" id="IPR013320">
    <property type="entry name" value="ConA-like_dom_sf"/>
</dbReference>
<keyword evidence="17" id="KW-0325">Glycoprotein</keyword>
<dbReference type="Pfam" id="PF00139">
    <property type="entry name" value="Lectin_legB"/>
    <property type="match status" value="1"/>
</dbReference>
<evidence type="ECO:0000256" key="19">
    <source>
        <dbReference type="ARBA" id="ARBA00048977"/>
    </source>
</evidence>
<dbReference type="EMBL" id="LT934120">
    <property type="protein sequence ID" value="VAI38217.1"/>
    <property type="molecule type" value="Genomic_DNA"/>
</dbReference>
<evidence type="ECO:0000256" key="14">
    <source>
        <dbReference type="ARBA" id="ARBA00022989"/>
    </source>
</evidence>
<evidence type="ECO:0000256" key="5">
    <source>
        <dbReference type="ARBA" id="ARBA00022475"/>
    </source>
</evidence>
<dbReference type="InterPro" id="IPR011009">
    <property type="entry name" value="Kinase-like_dom_sf"/>
</dbReference>
<evidence type="ECO:0000256" key="4">
    <source>
        <dbReference type="ARBA" id="ARBA00012513"/>
    </source>
</evidence>
<comment type="subcellular location">
    <subcellularLocation>
        <location evidence="1">Cell membrane</location>
        <topology evidence="1">Single-pass type I membrane protein</topology>
    </subcellularLocation>
</comment>
<keyword evidence="8 21" id="KW-0812">Transmembrane</keyword>
<feature type="transmembrane region" description="Helical" evidence="21">
    <location>
        <begin position="329"/>
        <end position="349"/>
    </location>
</feature>
<evidence type="ECO:0000256" key="17">
    <source>
        <dbReference type="ARBA" id="ARBA00023180"/>
    </source>
</evidence>
<dbReference type="Gene3D" id="1.10.510.10">
    <property type="entry name" value="Transferase(Phosphotransferase) domain 1"/>
    <property type="match status" value="1"/>
</dbReference>
<dbReference type="GO" id="GO:1901001">
    <property type="term" value="P:negative regulation of response to salt stress"/>
    <property type="evidence" value="ECO:0007669"/>
    <property type="project" value="UniProtKB-ARBA"/>
</dbReference>
<comment type="similarity">
    <text evidence="2">In the N-terminal section; belongs to the leguminous lectin family.</text>
</comment>
<gene>
    <name evidence="23" type="ORF">TRITD_5Bv1G218820</name>
</gene>
<dbReference type="PROSITE" id="PS00107">
    <property type="entry name" value="PROTEIN_KINASE_ATP"/>
    <property type="match status" value="1"/>
</dbReference>
<accession>A0A9R0XK16</accession>
<dbReference type="InterPro" id="IPR000719">
    <property type="entry name" value="Prot_kinase_dom"/>
</dbReference>
<comment type="similarity">
    <text evidence="3">In the C-terminal section; belongs to the protein kinase superfamily. Ser/Thr protein kinase family.</text>
</comment>
<dbReference type="InterPro" id="IPR008271">
    <property type="entry name" value="Ser/Thr_kinase_AS"/>
</dbReference>
<evidence type="ECO:0000256" key="16">
    <source>
        <dbReference type="ARBA" id="ARBA00023170"/>
    </source>
</evidence>
<reference evidence="23 24" key="1">
    <citation type="submission" date="2017-09" db="EMBL/GenBank/DDBJ databases">
        <authorList>
            <consortium name="International Durum Wheat Genome Sequencing Consortium (IDWGSC)"/>
            <person name="Milanesi L."/>
        </authorList>
    </citation>
    <scope>NUCLEOTIDE SEQUENCE [LARGE SCALE GENOMIC DNA]</scope>
    <source>
        <strain evidence="24">cv. Svevo</strain>
    </source>
</reference>
<evidence type="ECO:0000256" key="20">
    <source>
        <dbReference type="PROSITE-ProRule" id="PRU10141"/>
    </source>
</evidence>
<dbReference type="SUPFAM" id="SSF56112">
    <property type="entry name" value="Protein kinase-like (PK-like)"/>
    <property type="match status" value="1"/>
</dbReference>
<dbReference type="GO" id="GO:0004674">
    <property type="term" value="F:protein serine/threonine kinase activity"/>
    <property type="evidence" value="ECO:0007669"/>
    <property type="project" value="UniProtKB-KW"/>
</dbReference>
<dbReference type="FunFam" id="1.10.510.10:FF:000517">
    <property type="entry name" value="Putative receptor kinase Lecrk"/>
    <property type="match status" value="1"/>
</dbReference>
<keyword evidence="24" id="KW-1185">Reference proteome</keyword>
<dbReference type="InterPro" id="IPR001220">
    <property type="entry name" value="Legume_lectin_dom"/>
</dbReference>
<dbReference type="EC" id="2.7.11.1" evidence="4"/>
<dbReference type="Gene3D" id="3.30.200.20">
    <property type="entry name" value="Phosphorylase Kinase, domain 1"/>
    <property type="match status" value="1"/>
</dbReference>
<feature type="domain" description="Protein kinase" evidence="22">
    <location>
        <begin position="383"/>
        <end position="671"/>
    </location>
</feature>
<evidence type="ECO:0000313" key="23">
    <source>
        <dbReference type="EMBL" id="VAI38217.1"/>
    </source>
</evidence>
<evidence type="ECO:0000259" key="22">
    <source>
        <dbReference type="PROSITE" id="PS50011"/>
    </source>
</evidence>
<keyword evidence="12" id="KW-0418">Kinase</keyword>
<evidence type="ECO:0000256" key="1">
    <source>
        <dbReference type="ARBA" id="ARBA00004251"/>
    </source>
</evidence>
<evidence type="ECO:0000256" key="8">
    <source>
        <dbReference type="ARBA" id="ARBA00022692"/>
    </source>
</evidence>
<keyword evidence="9" id="KW-0732">Signal</keyword>
<dbReference type="AlphaFoldDB" id="A0A9R0XK16"/>
<dbReference type="SMART" id="SM00220">
    <property type="entry name" value="S_TKc"/>
    <property type="match status" value="1"/>
</dbReference>
<dbReference type="CDD" id="cd06899">
    <property type="entry name" value="lectin_legume_LecRK_Arcelin_ConA"/>
    <property type="match status" value="1"/>
</dbReference>
<evidence type="ECO:0000256" key="3">
    <source>
        <dbReference type="ARBA" id="ARBA00010217"/>
    </source>
</evidence>
<dbReference type="OMA" id="TTHNREY"/>
<keyword evidence="13 20" id="KW-0067">ATP-binding</keyword>
<sequence length="708" mass="78618">MTCRAFVTGCLITPLQTRSFPVHLRCALLIDNHRLSTMKPLPWLVLLLFLGLNQQIVVTGTGDQFIYSGFTDTNLVLDGAAMVTAHGVLDLTNGSVRLKGHAIHPAPLRFHKFSSNSSTLQSFSVSFVFGIISPHPSNGFTFFISPSKNFSGALPTQYMGLLSDQNNGMATNHIFAIELDTIQNSEFQDMNDNHVGVDINSLHSVQSDSAGFYDDKHGTFNNLTLVSGDPMQVWVDYDQEATQINVTMAPLNLAKPARVLISTKHDLSTVLTESAYAGFSSAAGKANARHYVLGWSFAVDSPAPAIDIARLPKMPRLGGSKDLSKFLEIILPIAAAAAGALILVVFLLVRRHLRYAELREDWEVEFGPHRFSYKDLFLATQGFKDKYLLGSGGFGRVYKGLLPVSATEIAVKRVWHDSNQGMKEFITEVVSIGRLQHRNLVPLTGYCRRNSELLLVYEFMLNGSLDRYLFSEEGKPTLSWAQRFGIIKDIASALCYLHEECEKVVIHRDIKASNVLLDDEMNGRLGDFGLARLYDHGVDPQTTHLVGTIGYLAPELASTGKASPLTDVFSFGVFFLEVTCGQRPIRPNEEENQIMLVDWVLQHWQKGSPSDTVDGRLHGNYVDQEACLVLKLGLICSHPSMDARPSMRQVMQYLNGDMPLPELMIPAHMSFQTLALMQNEGFDPYVRSSYPSSMGQPTYPSWLFPSRE</sequence>
<keyword evidence="10" id="KW-0430">Lectin</keyword>
<keyword evidence="15 21" id="KW-0472">Membrane</keyword>
<dbReference type="Gramene" id="TRITD5Bv1G218820.2">
    <property type="protein sequence ID" value="TRITD5Bv1G218820.2"/>
    <property type="gene ID" value="TRITD5Bv1G218820"/>
</dbReference>
<dbReference type="SUPFAM" id="SSF49899">
    <property type="entry name" value="Concanavalin A-like lectins/glucanases"/>
    <property type="match status" value="1"/>
</dbReference>
<dbReference type="GO" id="GO:0005524">
    <property type="term" value="F:ATP binding"/>
    <property type="evidence" value="ECO:0007669"/>
    <property type="project" value="UniProtKB-UniRule"/>
</dbReference>
<comment type="catalytic activity">
    <reaction evidence="19">
        <text>L-seryl-[protein] + ATP = O-phospho-L-seryl-[protein] + ADP + H(+)</text>
        <dbReference type="Rhea" id="RHEA:17989"/>
        <dbReference type="Rhea" id="RHEA-COMP:9863"/>
        <dbReference type="Rhea" id="RHEA-COMP:11604"/>
        <dbReference type="ChEBI" id="CHEBI:15378"/>
        <dbReference type="ChEBI" id="CHEBI:29999"/>
        <dbReference type="ChEBI" id="CHEBI:30616"/>
        <dbReference type="ChEBI" id="CHEBI:83421"/>
        <dbReference type="ChEBI" id="CHEBI:456216"/>
        <dbReference type="EC" id="2.7.11.1"/>
    </reaction>
    <physiologicalReaction direction="left-to-right" evidence="19">
        <dbReference type="Rhea" id="RHEA:17990"/>
    </physiologicalReaction>
</comment>
<evidence type="ECO:0000256" key="10">
    <source>
        <dbReference type="ARBA" id="ARBA00022734"/>
    </source>
</evidence>
<dbReference type="GO" id="GO:0030246">
    <property type="term" value="F:carbohydrate binding"/>
    <property type="evidence" value="ECO:0007669"/>
    <property type="project" value="UniProtKB-KW"/>
</dbReference>
<dbReference type="InterPro" id="IPR050528">
    <property type="entry name" value="L-type_Lectin-RKs"/>
</dbReference>
<dbReference type="FunFam" id="3.30.200.20:FF:000112">
    <property type="entry name" value="Lectin-domain containing receptor kinase A4.3"/>
    <property type="match status" value="1"/>
</dbReference>
<proteinExistence type="inferred from homology"/>